<name>A0AA88J6W9_FICCA</name>
<keyword evidence="2" id="KW-1185">Reference proteome</keyword>
<organism evidence="1 2">
    <name type="scientific">Ficus carica</name>
    <name type="common">Common fig</name>
    <dbReference type="NCBI Taxonomy" id="3494"/>
    <lineage>
        <taxon>Eukaryota</taxon>
        <taxon>Viridiplantae</taxon>
        <taxon>Streptophyta</taxon>
        <taxon>Embryophyta</taxon>
        <taxon>Tracheophyta</taxon>
        <taxon>Spermatophyta</taxon>
        <taxon>Magnoliopsida</taxon>
        <taxon>eudicotyledons</taxon>
        <taxon>Gunneridae</taxon>
        <taxon>Pentapetalae</taxon>
        <taxon>rosids</taxon>
        <taxon>fabids</taxon>
        <taxon>Rosales</taxon>
        <taxon>Moraceae</taxon>
        <taxon>Ficeae</taxon>
        <taxon>Ficus</taxon>
    </lineage>
</organism>
<dbReference type="EMBL" id="BTGU01000157">
    <property type="protein sequence ID" value="GMN63710.1"/>
    <property type="molecule type" value="Genomic_DNA"/>
</dbReference>
<evidence type="ECO:0000313" key="1">
    <source>
        <dbReference type="EMBL" id="GMN63710.1"/>
    </source>
</evidence>
<comment type="caution">
    <text evidence="1">The sequence shown here is derived from an EMBL/GenBank/DDBJ whole genome shotgun (WGS) entry which is preliminary data.</text>
</comment>
<dbReference type="AlphaFoldDB" id="A0AA88J6W9"/>
<proteinExistence type="predicted"/>
<reference evidence="1" key="1">
    <citation type="submission" date="2023-07" db="EMBL/GenBank/DDBJ databases">
        <title>draft genome sequence of fig (Ficus carica).</title>
        <authorList>
            <person name="Takahashi T."/>
            <person name="Nishimura K."/>
        </authorList>
    </citation>
    <scope>NUCLEOTIDE SEQUENCE</scope>
</reference>
<evidence type="ECO:0000313" key="2">
    <source>
        <dbReference type="Proteomes" id="UP001187192"/>
    </source>
</evidence>
<protein>
    <submittedName>
        <fullName evidence="1">Uncharacterized protein</fullName>
    </submittedName>
</protein>
<accession>A0AA88J6W9</accession>
<dbReference type="Proteomes" id="UP001187192">
    <property type="component" value="Unassembled WGS sequence"/>
</dbReference>
<sequence length="75" mass="8216">MAFVGVGDGFAMAFTLARRVGPLDRLQLRGVVRHLSFNFFGGWWQLLMDSCIGMLCSVCYGYALCGSAFPNLFGV</sequence>
<dbReference type="Gramene" id="FCD_00031061-RA">
    <property type="protein sequence ID" value="FCD_00031061-RA:cds"/>
    <property type="gene ID" value="FCD_00031061"/>
</dbReference>
<gene>
    <name evidence="1" type="ORF">TIFTF001_032788</name>
</gene>